<dbReference type="EMBL" id="WXYO01000001">
    <property type="protein sequence ID" value="NAS10376.1"/>
    <property type="molecule type" value="Genomic_DNA"/>
</dbReference>
<dbReference type="Proteomes" id="UP000475249">
    <property type="component" value="Unassembled WGS sequence"/>
</dbReference>
<evidence type="ECO:0000256" key="2">
    <source>
        <dbReference type="SAM" id="SignalP"/>
    </source>
</evidence>
<dbReference type="NCBIfam" id="TIGR04183">
    <property type="entry name" value="Por_Secre_tail"/>
    <property type="match status" value="1"/>
</dbReference>
<feature type="signal peptide" evidence="2">
    <location>
        <begin position="1"/>
        <end position="22"/>
    </location>
</feature>
<evidence type="ECO:0000313" key="4">
    <source>
        <dbReference type="EMBL" id="NAS10376.1"/>
    </source>
</evidence>
<keyword evidence="1 2" id="KW-0732">Signal</keyword>
<gene>
    <name evidence="4" type="ORF">GTQ38_00065</name>
</gene>
<name>A0A6L9E6P8_9FLAO</name>
<reference evidence="4 5" key="1">
    <citation type="submission" date="2020-01" db="EMBL/GenBank/DDBJ databases">
        <title>Bacteria diversity of Porities sp.</title>
        <authorList>
            <person name="Wang G."/>
        </authorList>
    </citation>
    <scope>NUCLEOTIDE SEQUENCE [LARGE SCALE GENOMIC DNA]</scope>
    <source>
        <strain evidence="4 5">R33</strain>
    </source>
</reference>
<dbReference type="InterPro" id="IPR026444">
    <property type="entry name" value="Secre_tail"/>
</dbReference>
<proteinExistence type="predicted"/>
<sequence>MTKRYILLLSVFSWFFLATASAQEASVPSTTEIRPEKKKVKVFPNPATNVINVLGLANSRSAQIFISDLYGNRVQSHQWEIRNNALNIPIPTLTEGLYIISIVSKEQEVSAKFYKK</sequence>
<accession>A0A6L9E6P8</accession>
<evidence type="ECO:0000256" key="1">
    <source>
        <dbReference type="ARBA" id="ARBA00022729"/>
    </source>
</evidence>
<feature type="chain" id="PRO_5026797631" evidence="2">
    <location>
        <begin position="23"/>
        <end position="116"/>
    </location>
</feature>
<comment type="caution">
    <text evidence="4">The sequence shown here is derived from an EMBL/GenBank/DDBJ whole genome shotgun (WGS) entry which is preliminary data.</text>
</comment>
<keyword evidence="5" id="KW-1185">Reference proteome</keyword>
<evidence type="ECO:0000259" key="3">
    <source>
        <dbReference type="Pfam" id="PF18962"/>
    </source>
</evidence>
<protein>
    <submittedName>
        <fullName evidence="4">T9SS type A sorting domain-containing protein</fullName>
    </submittedName>
</protein>
<dbReference type="RefSeq" id="WP_161433193.1">
    <property type="nucleotide sequence ID" value="NZ_WXYO01000001.1"/>
</dbReference>
<evidence type="ECO:0000313" key="5">
    <source>
        <dbReference type="Proteomes" id="UP000475249"/>
    </source>
</evidence>
<organism evidence="4 5">
    <name type="scientific">Poritiphilus flavus</name>
    <dbReference type="NCBI Taxonomy" id="2697053"/>
    <lineage>
        <taxon>Bacteria</taxon>
        <taxon>Pseudomonadati</taxon>
        <taxon>Bacteroidota</taxon>
        <taxon>Flavobacteriia</taxon>
        <taxon>Flavobacteriales</taxon>
        <taxon>Flavobacteriaceae</taxon>
        <taxon>Poritiphilus</taxon>
    </lineage>
</organism>
<dbReference type="Pfam" id="PF18962">
    <property type="entry name" value="Por_Secre_tail"/>
    <property type="match status" value="1"/>
</dbReference>
<dbReference type="AlphaFoldDB" id="A0A6L9E6P8"/>
<feature type="domain" description="Secretion system C-terminal sorting" evidence="3">
    <location>
        <begin position="42"/>
        <end position="113"/>
    </location>
</feature>